<keyword evidence="6 11" id="KW-0812">Transmembrane</keyword>
<dbReference type="InterPro" id="IPR005467">
    <property type="entry name" value="His_kinase_dom"/>
</dbReference>
<gene>
    <name evidence="13" type="ORF">LQE99_07005</name>
</gene>
<keyword evidence="8 11" id="KW-1133">Transmembrane helix</keyword>
<keyword evidence="14" id="KW-1185">Reference proteome</keyword>
<dbReference type="InterPro" id="IPR036890">
    <property type="entry name" value="HATPase_C_sf"/>
</dbReference>
<evidence type="ECO:0000256" key="8">
    <source>
        <dbReference type="ARBA" id="ARBA00022989"/>
    </source>
</evidence>
<dbReference type="InterPro" id="IPR036097">
    <property type="entry name" value="HisK_dim/P_sf"/>
</dbReference>
<dbReference type="EC" id="2.7.13.3" evidence="3"/>
<evidence type="ECO:0000313" key="14">
    <source>
        <dbReference type="Proteomes" id="UP001202402"/>
    </source>
</evidence>
<evidence type="ECO:0000256" key="11">
    <source>
        <dbReference type="SAM" id="Phobius"/>
    </source>
</evidence>
<evidence type="ECO:0000259" key="12">
    <source>
        <dbReference type="PROSITE" id="PS50109"/>
    </source>
</evidence>
<evidence type="ECO:0000256" key="1">
    <source>
        <dbReference type="ARBA" id="ARBA00000085"/>
    </source>
</evidence>
<keyword evidence="5" id="KW-0808">Transferase</keyword>
<name>A0ABS9R6U2_9FIRM</name>
<dbReference type="InterPro" id="IPR050398">
    <property type="entry name" value="HssS/ArlS-like"/>
</dbReference>
<dbReference type="Gene3D" id="3.30.565.10">
    <property type="entry name" value="Histidine kinase-like ATPase, C-terminal domain"/>
    <property type="match status" value="1"/>
</dbReference>
<dbReference type="EMBL" id="JAKVPQ010000004">
    <property type="protein sequence ID" value="MCH4284878.1"/>
    <property type="molecule type" value="Genomic_DNA"/>
</dbReference>
<accession>A0ABS9R6U2</accession>
<evidence type="ECO:0000256" key="4">
    <source>
        <dbReference type="ARBA" id="ARBA00022553"/>
    </source>
</evidence>
<comment type="subcellular location">
    <subcellularLocation>
        <location evidence="2">Membrane</location>
        <topology evidence="2">Multi-pass membrane protein</topology>
    </subcellularLocation>
</comment>
<dbReference type="SUPFAM" id="SSF55874">
    <property type="entry name" value="ATPase domain of HSP90 chaperone/DNA topoisomerase II/histidine kinase"/>
    <property type="match status" value="1"/>
</dbReference>
<feature type="domain" description="Histidine kinase" evidence="12">
    <location>
        <begin position="211"/>
        <end position="421"/>
    </location>
</feature>
<dbReference type="SUPFAM" id="SSF47384">
    <property type="entry name" value="Homodimeric domain of signal transducing histidine kinase"/>
    <property type="match status" value="1"/>
</dbReference>
<reference evidence="13 14" key="1">
    <citation type="submission" date="2022-02" db="EMBL/GenBank/DDBJ databases">
        <title>Genome of Erysipelotrichaceae sp. nov. NSJ-176 isolated from human feces.</title>
        <authorList>
            <person name="Abdugheni R."/>
        </authorList>
    </citation>
    <scope>NUCLEOTIDE SEQUENCE [LARGE SCALE GENOMIC DNA]</scope>
    <source>
        <strain evidence="13 14">NSJ-176</strain>
    </source>
</reference>
<keyword evidence="9" id="KW-0902">Two-component regulatory system</keyword>
<dbReference type="GO" id="GO:0016301">
    <property type="term" value="F:kinase activity"/>
    <property type="evidence" value="ECO:0007669"/>
    <property type="project" value="UniProtKB-KW"/>
</dbReference>
<dbReference type="RefSeq" id="WP_117452760.1">
    <property type="nucleotide sequence ID" value="NZ_JAKVPQ010000004.1"/>
</dbReference>
<evidence type="ECO:0000256" key="10">
    <source>
        <dbReference type="ARBA" id="ARBA00023136"/>
    </source>
</evidence>
<dbReference type="CDD" id="cd00082">
    <property type="entry name" value="HisKA"/>
    <property type="match status" value="1"/>
</dbReference>
<dbReference type="SMART" id="SM00387">
    <property type="entry name" value="HATPase_c"/>
    <property type="match status" value="1"/>
</dbReference>
<feature type="transmembrane region" description="Helical" evidence="11">
    <location>
        <begin position="120"/>
        <end position="142"/>
    </location>
</feature>
<keyword evidence="10 11" id="KW-0472">Membrane</keyword>
<dbReference type="PROSITE" id="PS50109">
    <property type="entry name" value="HIS_KIN"/>
    <property type="match status" value="1"/>
</dbReference>
<comment type="caution">
    <text evidence="13">The sequence shown here is derived from an EMBL/GenBank/DDBJ whole genome shotgun (WGS) entry which is preliminary data.</text>
</comment>
<evidence type="ECO:0000256" key="7">
    <source>
        <dbReference type="ARBA" id="ARBA00022777"/>
    </source>
</evidence>
<dbReference type="Gene3D" id="1.10.287.130">
    <property type="match status" value="1"/>
</dbReference>
<proteinExistence type="predicted"/>
<dbReference type="InterPro" id="IPR003594">
    <property type="entry name" value="HATPase_dom"/>
</dbReference>
<dbReference type="Pfam" id="PF02518">
    <property type="entry name" value="HATPase_c"/>
    <property type="match status" value="1"/>
</dbReference>
<evidence type="ECO:0000256" key="5">
    <source>
        <dbReference type="ARBA" id="ARBA00022679"/>
    </source>
</evidence>
<dbReference type="Proteomes" id="UP001202402">
    <property type="component" value="Unassembled WGS sequence"/>
</dbReference>
<sequence length="421" mass="50054">MRKFNLFLPVSILIYMICAIVVGYHMVHLQQTSSYAYRIEVNRIMEELQAGKTIDELNIKAYQTITAVTYLDANDKQTTQMVSFYEDKDTPYVIMPWMKDGQIEGYLRFDYHIQKSQKHIFLIVEGILFIVEVFVFTLLWYLKKHLIKPFQRLSTLPESFAKGHYKSSIKVEKSRYLQRFLWGMSQMQDSLDTSRKRQIELLKEKKQMHLSLSHDIKTPLNLIKLYCKALKEHVYESYDQQAQIYDKIDDKCNEIERYVNEIMKTSRENILDLQVEKGEFYLYDLMKRVLDTYKEQCVLRQIELYVGPCENRLLYGDIDRSQEIFENLFENAFKYGDGRLIEITFYEEDGCQLIRVFNTGQVLEERELVHLFESFYRGSNAQHQNGNGLGLYIAQTLMRKMEGEIFVQQEKDGMAFIMVFH</sequence>
<evidence type="ECO:0000313" key="13">
    <source>
        <dbReference type="EMBL" id="MCH4284878.1"/>
    </source>
</evidence>
<dbReference type="PANTHER" id="PTHR45528">
    <property type="entry name" value="SENSOR HISTIDINE KINASE CPXA"/>
    <property type="match status" value="1"/>
</dbReference>
<dbReference type="CDD" id="cd00075">
    <property type="entry name" value="HATPase"/>
    <property type="match status" value="1"/>
</dbReference>
<organism evidence="13 14">
    <name type="scientific">Amedibacillus hominis</name>
    <dbReference type="NCBI Taxonomy" id="2897776"/>
    <lineage>
        <taxon>Bacteria</taxon>
        <taxon>Bacillati</taxon>
        <taxon>Bacillota</taxon>
        <taxon>Erysipelotrichia</taxon>
        <taxon>Erysipelotrichales</taxon>
        <taxon>Erysipelotrichaceae</taxon>
        <taxon>Amedibacillus</taxon>
    </lineage>
</organism>
<dbReference type="Pfam" id="PF00512">
    <property type="entry name" value="HisKA"/>
    <property type="match status" value="1"/>
</dbReference>
<keyword evidence="7 13" id="KW-0418">Kinase</keyword>
<evidence type="ECO:0000256" key="6">
    <source>
        <dbReference type="ARBA" id="ARBA00022692"/>
    </source>
</evidence>
<comment type="catalytic activity">
    <reaction evidence="1">
        <text>ATP + protein L-histidine = ADP + protein N-phospho-L-histidine.</text>
        <dbReference type="EC" id="2.7.13.3"/>
    </reaction>
</comment>
<keyword evidence="4" id="KW-0597">Phosphoprotein</keyword>
<dbReference type="PANTHER" id="PTHR45528:SF10">
    <property type="entry name" value="METHYL-ACCEPTING CHEMOTAXIS PROTEIN"/>
    <property type="match status" value="1"/>
</dbReference>
<protein>
    <recommendedName>
        <fullName evidence="3">histidine kinase</fullName>
        <ecNumber evidence="3">2.7.13.3</ecNumber>
    </recommendedName>
</protein>
<evidence type="ECO:0000256" key="9">
    <source>
        <dbReference type="ARBA" id="ARBA00023012"/>
    </source>
</evidence>
<dbReference type="SMART" id="SM00388">
    <property type="entry name" value="HisKA"/>
    <property type="match status" value="1"/>
</dbReference>
<evidence type="ECO:0000256" key="2">
    <source>
        <dbReference type="ARBA" id="ARBA00004141"/>
    </source>
</evidence>
<feature type="transmembrane region" description="Helical" evidence="11">
    <location>
        <begin position="6"/>
        <end position="27"/>
    </location>
</feature>
<evidence type="ECO:0000256" key="3">
    <source>
        <dbReference type="ARBA" id="ARBA00012438"/>
    </source>
</evidence>
<dbReference type="InterPro" id="IPR003661">
    <property type="entry name" value="HisK_dim/P_dom"/>
</dbReference>